<dbReference type="AlphaFoldDB" id="A0A7S0MX73"/>
<proteinExistence type="predicted"/>
<protein>
    <submittedName>
        <fullName evidence="1">Uncharacterized protein</fullName>
    </submittedName>
</protein>
<gene>
    <name evidence="1" type="ORF">CCUR1050_LOCUS28426</name>
</gene>
<evidence type="ECO:0000313" key="1">
    <source>
        <dbReference type="EMBL" id="CAD8653937.1"/>
    </source>
</evidence>
<reference evidence="1" key="1">
    <citation type="submission" date="2021-01" db="EMBL/GenBank/DDBJ databases">
        <authorList>
            <person name="Corre E."/>
            <person name="Pelletier E."/>
            <person name="Niang G."/>
            <person name="Scheremetjew M."/>
            <person name="Finn R."/>
            <person name="Kale V."/>
            <person name="Holt S."/>
            <person name="Cochrane G."/>
            <person name="Meng A."/>
            <person name="Brown T."/>
            <person name="Cohen L."/>
        </authorList>
    </citation>
    <scope>NUCLEOTIDE SEQUENCE</scope>
    <source>
        <strain evidence="1">CCAP979/52</strain>
    </source>
</reference>
<organism evidence="1">
    <name type="scientific">Cryptomonas curvata</name>
    <dbReference type="NCBI Taxonomy" id="233186"/>
    <lineage>
        <taxon>Eukaryota</taxon>
        <taxon>Cryptophyceae</taxon>
        <taxon>Cryptomonadales</taxon>
        <taxon>Cryptomonadaceae</taxon>
        <taxon>Cryptomonas</taxon>
    </lineage>
</organism>
<name>A0A7S0MX73_9CRYP</name>
<sequence>MLPANEVGLLGNERSLNLHVQNIQSACCLILLHLLSFTFNAMRLFDYAATIRIKICRKLSECNNLPTDKASPRIKVYQNTFGTKLVYAYLEVRNQNYVQEYFCGLHLSSVVP</sequence>
<dbReference type="EMBL" id="HBEZ01051869">
    <property type="protein sequence ID" value="CAD8653937.1"/>
    <property type="molecule type" value="Transcribed_RNA"/>
</dbReference>
<accession>A0A7S0MX73</accession>